<evidence type="ECO:0000256" key="1">
    <source>
        <dbReference type="SAM" id="MobiDB-lite"/>
    </source>
</evidence>
<dbReference type="Gene3D" id="3.40.50.1820">
    <property type="entry name" value="alpha/beta hydrolase"/>
    <property type="match status" value="1"/>
</dbReference>
<dbReference type="InterPro" id="IPR007751">
    <property type="entry name" value="DUF676_lipase-like"/>
</dbReference>
<dbReference type="SUPFAM" id="SSF53474">
    <property type="entry name" value="alpha/beta-Hydrolases"/>
    <property type="match status" value="1"/>
</dbReference>
<dbReference type="InterPro" id="IPR029058">
    <property type="entry name" value="AB_hydrolase_fold"/>
</dbReference>
<reference evidence="3 4" key="1">
    <citation type="submission" date="2019-08" db="EMBL/GenBank/DDBJ databases">
        <title>Massilia golmudensis sp. nov., isolated from sand in the Qinghai-Tibetan Plateau.</title>
        <authorList>
            <person name="Zhang B."/>
        </authorList>
    </citation>
    <scope>NUCLEOTIDE SEQUENCE [LARGE SCALE GENOMIC DNA]</scope>
    <source>
        <strain evidence="3 4">GEM5</strain>
    </source>
</reference>
<feature type="compositionally biased region" description="Basic and acidic residues" evidence="1">
    <location>
        <begin position="94"/>
        <end position="115"/>
    </location>
</feature>
<comment type="caution">
    <text evidence="3">The sequence shown here is derived from an EMBL/GenBank/DDBJ whole genome shotgun (WGS) entry which is preliminary data.</text>
</comment>
<dbReference type="Proteomes" id="UP000321413">
    <property type="component" value="Unassembled WGS sequence"/>
</dbReference>
<sequence>MNSSFRPYGYKLPVNPQTKQGGIAQGFVTPKKDRTLQVQCIPPKKVLPIVFIPGIMGSNLRLTRARQEEIGQKHNISWRPDNFAVTIQQFDDTPAERQSRLDPKVTEVDTYEPAHNKTGNSTETADQRNETVRYSNGYGGWHRFDGPLLQGDLPGTKNGRTQDQKARARGWGEVYFGSYQSILTACENKLNSAFSGGVMEKYLRNYIVGVDPSKWQAHPNFPMKPIDEKCMREAVKGCWFPVHAMGYNWLKSNRLAGIAIAKRVCGLIEEYRRQGFECEKIIFVTHSMGGLVARAAIHSGIGGISDKVLGIIHGVMPAVGAGAAYKRMRCGVEASWYSLPANIGAGILGDNGEDVTAVLAGAPGALELLPSRFYGMHWLELRKGDNLVASWPEKCPYEEIYKATRKWYGLFKEEWINPAGLVNAGVSHTLCHLEAARIFHEEIADVYHENSYAHYGSDIDRKAWYKVVWRAESSAGFKHGDSLRTVGDDRRGELRLVNTAAKEREVDDSEFGVEMQAAAEAGDQTVPLHSGDAQLRSGKFRGIFRQSGYEHQASYADPAVVNATLYCLFKIIYEMNWSRS</sequence>
<evidence type="ECO:0000313" key="3">
    <source>
        <dbReference type="EMBL" id="TXG00410.1"/>
    </source>
</evidence>
<proteinExistence type="predicted"/>
<dbReference type="EMBL" id="VPFD01000007">
    <property type="protein sequence ID" value="TXG00410.1"/>
    <property type="molecule type" value="Genomic_DNA"/>
</dbReference>
<feature type="region of interest" description="Disordered" evidence="1">
    <location>
        <begin position="93"/>
        <end position="128"/>
    </location>
</feature>
<keyword evidence="4" id="KW-1185">Reference proteome</keyword>
<dbReference type="AlphaFoldDB" id="A0A5C7FZH1"/>
<evidence type="ECO:0000259" key="2">
    <source>
        <dbReference type="Pfam" id="PF05057"/>
    </source>
</evidence>
<gene>
    <name evidence="3" type="ORF">FVD38_08580</name>
</gene>
<accession>A0A5C7FZH1</accession>
<feature type="domain" description="DUF676" evidence="2">
    <location>
        <begin position="258"/>
        <end position="298"/>
    </location>
</feature>
<protein>
    <recommendedName>
        <fullName evidence="2">DUF676 domain-containing protein</fullName>
    </recommendedName>
</protein>
<dbReference type="RefSeq" id="WP_147934426.1">
    <property type="nucleotide sequence ID" value="NZ_VPFD01000007.1"/>
</dbReference>
<evidence type="ECO:0000313" key="4">
    <source>
        <dbReference type="Proteomes" id="UP000321413"/>
    </source>
</evidence>
<organism evidence="3 4">
    <name type="scientific">Massilia arenae</name>
    <dbReference type="NCBI Taxonomy" id="2603288"/>
    <lineage>
        <taxon>Bacteria</taxon>
        <taxon>Pseudomonadati</taxon>
        <taxon>Pseudomonadota</taxon>
        <taxon>Betaproteobacteria</taxon>
        <taxon>Burkholderiales</taxon>
        <taxon>Oxalobacteraceae</taxon>
        <taxon>Telluria group</taxon>
        <taxon>Massilia</taxon>
    </lineage>
</organism>
<dbReference type="Pfam" id="PF05057">
    <property type="entry name" value="DUF676"/>
    <property type="match status" value="1"/>
</dbReference>
<name>A0A5C7FZH1_9BURK</name>